<reference evidence="1" key="1">
    <citation type="journal article" date="2019" name="Sci. Rep.">
        <title>Draft genome of Tanacetum cinerariifolium, the natural source of mosquito coil.</title>
        <authorList>
            <person name="Yamashiro T."/>
            <person name="Shiraishi A."/>
            <person name="Satake H."/>
            <person name="Nakayama K."/>
        </authorList>
    </citation>
    <scope>NUCLEOTIDE SEQUENCE</scope>
</reference>
<dbReference type="AlphaFoldDB" id="A0A699WD55"/>
<name>A0A699WD55_TANCI</name>
<proteinExistence type="predicted"/>
<comment type="caution">
    <text evidence="1">The sequence shown here is derived from an EMBL/GenBank/DDBJ whole genome shotgun (WGS) entry which is preliminary data.</text>
</comment>
<feature type="non-terminal residue" evidence="1">
    <location>
        <position position="1"/>
    </location>
</feature>
<gene>
    <name evidence="1" type="ORF">Tci_916149</name>
</gene>
<accession>A0A699WD55</accession>
<protein>
    <submittedName>
        <fullName evidence="1">Ribonuclease H-like domain-containing protein</fullName>
    </submittedName>
</protein>
<organism evidence="1">
    <name type="scientific">Tanacetum cinerariifolium</name>
    <name type="common">Dalmatian daisy</name>
    <name type="synonym">Chrysanthemum cinerariifolium</name>
    <dbReference type="NCBI Taxonomy" id="118510"/>
    <lineage>
        <taxon>Eukaryota</taxon>
        <taxon>Viridiplantae</taxon>
        <taxon>Streptophyta</taxon>
        <taxon>Embryophyta</taxon>
        <taxon>Tracheophyta</taxon>
        <taxon>Spermatophyta</taxon>
        <taxon>Magnoliopsida</taxon>
        <taxon>eudicotyledons</taxon>
        <taxon>Gunneridae</taxon>
        <taxon>Pentapetalae</taxon>
        <taxon>asterids</taxon>
        <taxon>campanulids</taxon>
        <taxon>Asterales</taxon>
        <taxon>Asteraceae</taxon>
        <taxon>Asteroideae</taxon>
        <taxon>Anthemideae</taxon>
        <taxon>Anthemidinae</taxon>
        <taxon>Tanacetum</taxon>
    </lineage>
</organism>
<dbReference type="EMBL" id="BKCJ011615521">
    <property type="protein sequence ID" value="GFD44180.1"/>
    <property type="molecule type" value="Genomic_DNA"/>
</dbReference>
<sequence>PTRLVEGAVQPVAHTTAEQKLPRKNELKAHGTLLMALPEKHQLKFNSHKDAKTLMEAIEKRFGGNTETKKVQKILLKQQYENFTGSSSESLYQIHDRL</sequence>
<evidence type="ECO:0000313" key="1">
    <source>
        <dbReference type="EMBL" id="GFD44180.1"/>
    </source>
</evidence>
<dbReference type="Pfam" id="PF14223">
    <property type="entry name" value="Retrotran_gag_2"/>
    <property type="match status" value="1"/>
</dbReference>